<evidence type="ECO:0000259" key="5">
    <source>
        <dbReference type="PROSITE" id="PS50998"/>
    </source>
</evidence>
<protein>
    <submittedName>
        <fullName evidence="6">Glutamine and serine-rich protein 1</fullName>
    </submittedName>
</protein>
<dbReference type="InterPro" id="IPR052466">
    <property type="entry name" value="DNA_MethProtect_Complex"/>
</dbReference>
<feature type="compositionally biased region" description="Low complexity" evidence="2">
    <location>
        <begin position="1431"/>
        <end position="1443"/>
    </location>
</feature>
<organism evidence="6 7">
    <name type="scientific">Pteropus alecto</name>
    <name type="common">Black flying fox</name>
    <dbReference type="NCBI Taxonomy" id="9402"/>
    <lineage>
        <taxon>Eukaryota</taxon>
        <taxon>Metazoa</taxon>
        <taxon>Chordata</taxon>
        <taxon>Craniata</taxon>
        <taxon>Vertebrata</taxon>
        <taxon>Euteleostomi</taxon>
        <taxon>Mammalia</taxon>
        <taxon>Eutheria</taxon>
        <taxon>Laurasiatheria</taxon>
        <taxon>Chiroptera</taxon>
        <taxon>Yinpterochiroptera</taxon>
        <taxon>Pteropodoidea</taxon>
        <taxon>Pteropodidae</taxon>
        <taxon>Pteropodinae</taxon>
        <taxon>Pteropus</taxon>
    </lineage>
</organism>
<dbReference type="FunCoup" id="L5KYZ6">
    <property type="interactions" value="2357"/>
</dbReference>
<evidence type="ECO:0000313" key="7">
    <source>
        <dbReference type="Proteomes" id="UP000010552"/>
    </source>
</evidence>
<feature type="compositionally biased region" description="Low complexity" evidence="2">
    <location>
        <begin position="894"/>
        <end position="904"/>
    </location>
</feature>
<dbReference type="STRING" id="9402.L5KYZ6"/>
<feature type="region of interest" description="Disordered" evidence="2">
    <location>
        <begin position="1110"/>
        <end position="1135"/>
    </location>
</feature>
<feature type="region of interest" description="Disordered" evidence="2">
    <location>
        <begin position="860"/>
        <end position="954"/>
    </location>
</feature>
<keyword evidence="3" id="KW-0812">Transmembrane</keyword>
<dbReference type="Gene3D" id="4.10.740.10">
    <property type="entry name" value="Coagulation Factor IX"/>
    <property type="match status" value="1"/>
</dbReference>
<dbReference type="InterPro" id="IPR035972">
    <property type="entry name" value="GLA-like_dom_SF"/>
</dbReference>
<dbReference type="Pfam" id="PF13926">
    <property type="entry name" value="DUF4211"/>
    <property type="match status" value="1"/>
</dbReference>
<feature type="compositionally biased region" description="Basic and acidic residues" evidence="2">
    <location>
        <begin position="1414"/>
        <end position="1430"/>
    </location>
</feature>
<feature type="compositionally biased region" description="Basic residues" evidence="2">
    <location>
        <begin position="993"/>
        <end position="1002"/>
    </location>
</feature>
<accession>L5KYZ6</accession>
<evidence type="ECO:0000256" key="1">
    <source>
        <dbReference type="ARBA" id="ARBA00023157"/>
    </source>
</evidence>
<feature type="compositionally biased region" description="Polar residues" evidence="2">
    <location>
        <begin position="442"/>
        <end position="460"/>
    </location>
</feature>
<dbReference type="PANTHER" id="PTHR14709">
    <property type="entry name" value="GLUTAMINE AND SERINE-RICH PROTEIN 1-RELATED"/>
    <property type="match status" value="1"/>
</dbReference>
<dbReference type="PANTHER" id="PTHR14709:SF2">
    <property type="entry name" value="GLUTAMINE AND SERINE-RICH PROTEIN 1"/>
    <property type="match status" value="1"/>
</dbReference>
<feature type="region of interest" description="Disordered" evidence="2">
    <location>
        <begin position="442"/>
        <end position="468"/>
    </location>
</feature>
<dbReference type="Pfam" id="PF00594">
    <property type="entry name" value="Gla"/>
    <property type="match status" value="1"/>
</dbReference>
<dbReference type="InterPro" id="IPR025451">
    <property type="entry name" value="DUF4211"/>
</dbReference>
<dbReference type="FunFam" id="4.10.740.10:FF:000001">
    <property type="entry name" value="vitamin K-dependent protein S"/>
    <property type="match status" value="1"/>
</dbReference>
<feature type="compositionally biased region" description="Low complexity" evidence="2">
    <location>
        <begin position="1382"/>
        <end position="1406"/>
    </location>
</feature>
<feature type="region of interest" description="Disordered" evidence="2">
    <location>
        <begin position="1260"/>
        <end position="1279"/>
    </location>
</feature>
<dbReference type="GO" id="GO:0005576">
    <property type="term" value="C:extracellular region"/>
    <property type="evidence" value="ECO:0007669"/>
    <property type="project" value="InterPro"/>
</dbReference>
<reference evidence="7" key="1">
    <citation type="journal article" date="2013" name="Science">
        <title>Comparative analysis of bat genomes provides insight into the evolution of flight and immunity.</title>
        <authorList>
            <person name="Zhang G."/>
            <person name="Cowled C."/>
            <person name="Shi Z."/>
            <person name="Huang Z."/>
            <person name="Bishop-Lilly K.A."/>
            <person name="Fang X."/>
            <person name="Wynne J.W."/>
            <person name="Xiong Z."/>
            <person name="Baker M.L."/>
            <person name="Zhao W."/>
            <person name="Tachedjian M."/>
            <person name="Zhu Y."/>
            <person name="Zhou P."/>
            <person name="Jiang X."/>
            <person name="Ng J."/>
            <person name="Yang L."/>
            <person name="Wu L."/>
            <person name="Xiao J."/>
            <person name="Feng Y."/>
            <person name="Chen Y."/>
            <person name="Sun X."/>
            <person name="Zhang Y."/>
            <person name="Marsh G.A."/>
            <person name="Crameri G."/>
            <person name="Broder C.C."/>
            <person name="Frey K.G."/>
            <person name="Wang L.F."/>
            <person name="Wang J."/>
        </authorList>
    </citation>
    <scope>NUCLEOTIDE SEQUENCE [LARGE SCALE GENOMIC DNA]</scope>
</reference>
<dbReference type="InterPro" id="IPR017857">
    <property type="entry name" value="Coagulation_fac-like_Gla_dom"/>
</dbReference>
<feature type="chain" id="PRO_5003969691" evidence="4">
    <location>
        <begin position="18"/>
        <end position="1656"/>
    </location>
</feature>
<dbReference type="EMBL" id="KB030484">
    <property type="protein sequence ID" value="ELK16018.1"/>
    <property type="molecule type" value="Genomic_DNA"/>
</dbReference>
<dbReference type="PROSITE" id="PS50998">
    <property type="entry name" value="GLA_2"/>
    <property type="match status" value="1"/>
</dbReference>
<feature type="compositionally biased region" description="Polar residues" evidence="2">
    <location>
        <begin position="920"/>
        <end position="946"/>
    </location>
</feature>
<gene>
    <name evidence="6" type="ORF">PAL_GLEAN10018035</name>
</gene>
<feature type="region of interest" description="Disordered" evidence="2">
    <location>
        <begin position="993"/>
        <end position="1052"/>
    </location>
</feature>
<dbReference type="Proteomes" id="UP000010552">
    <property type="component" value="Unassembled WGS sequence"/>
</dbReference>
<evidence type="ECO:0000256" key="3">
    <source>
        <dbReference type="SAM" id="Phobius"/>
    </source>
</evidence>
<dbReference type="GO" id="GO:0005509">
    <property type="term" value="F:calcium ion binding"/>
    <property type="evidence" value="ECO:0007669"/>
    <property type="project" value="InterPro"/>
</dbReference>
<feature type="compositionally biased region" description="Polar residues" evidence="2">
    <location>
        <begin position="872"/>
        <end position="881"/>
    </location>
</feature>
<name>L5KYZ6_PTEAL</name>
<dbReference type="InterPro" id="IPR000294">
    <property type="entry name" value="GLA_domain"/>
</dbReference>
<feature type="compositionally biased region" description="Basic and acidic residues" evidence="2">
    <location>
        <begin position="1042"/>
        <end position="1052"/>
    </location>
</feature>
<keyword evidence="3" id="KW-0472">Membrane</keyword>
<feature type="region of interest" description="Disordered" evidence="2">
    <location>
        <begin position="1363"/>
        <end position="1454"/>
    </location>
</feature>
<evidence type="ECO:0000256" key="4">
    <source>
        <dbReference type="SAM" id="SignalP"/>
    </source>
</evidence>
<feature type="domain" description="Gla" evidence="5">
    <location>
        <begin position="52"/>
        <end position="98"/>
    </location>
</feature>
<dbReference type="InParanoid" id="L5KYZ6"/>
<evidence type="ECO:0000313" key="6">
    <source>
        <dbReference type="EMBL" id="ELK16018.1"/>
    </source>
</evidence>
<feature type="signal peptide" evidence="4">
    <location>
        <begin position="1"/>
        <end position="17"/>
    </location>
</feature>
<evidence type="ECO:0000256" key="2">
    <source>
        <dbReference type="SAM" id="MobiDB-lite"/>
    </source>
</evidence>
<keyword evidence="4" id="KW-0732">Signal</keyword>
<dbReference type="SUPFAM" id="SSF57630">
    <property type="entry name" value="GLA-domain"/>
    <property type="match status" value="1"/>
</dbReference>
<dbReference type="PROSITE" id="PS00011">
    <property type="entry name" value="GLA_1"/>
    <property type="match status" value="1"/>
</dbReference>
<proteinExistence type="predicted"/>
<keyword evidence="1" id="KW-1015">Disulfide bond</keyword>
<dbReference type="SMART" id="SM00069">
    <property type="entry name" value="GLA"/>
    <property type="match status" value="1"/>
</dbReference>
<feature type="compositionally biased region" description="Polar residues" evidence="2">
    <location>
        <begin position="1118"/>
        <end position="1135"/>
    </location>
</feature>
<dbReference type="eggNOG" id="KOG4805">
    <property type="taxonomic scope" value="Eukaryota"/>
</dbReference>
<sequence length="1656" mass="182611">MFTLLAIFSQLLTATFAFPHCTRSPEESRHAGEEVFTSKEEANSVIHRHLLYNRFDLELFTPNDLERECNEEFCNYEEAREILVDEDKTVAFWQEYSVRGPATKSGGNGETIDVMGLLTGLIAAGVFLVFFGLLGYYLCITKCKRQQHPGLSYEEGHPSHSETDLLQRQTFAASHQLPGYPTTPQPTGLSGIFDTSVNSASTNTKESSVMNFLSTVESRTAQAASSGTTLLPQFRAPSWQTGMHSSAATELFVTGPLPTTGTLPPSALSAYQHPTSFSNRNFATTSPLVLQDSTFNTTSNGILNPHDPLLQIKTSQGTVPTALAFERLGSSALSNSVPPQSSTYRSAQESAPHLLQPQFSLLPSTLGGAQQTPQAYSSTLFPSSTASIERALLRECSVIKHHQRPSGTQSIQAQLTGSQHSLHSYLSNANVVNFQETSRQSSLSCSPVGESTQTLQNNMPSPDPKSYAERKLDSNVYTSSKQEDDFPMQELQVLQPQVSLESSTQRLSDGEINVQESAYKVSKADDRYSQSVIRSNSRIEDQVVGIALQGSKKEESMVGSVTQLNQQIGQVSNAATLDIKKATNLMQSPQISLNTKDLNQQHSLIHKVHEAKVQEQRDQIINASSQIQIPNHALGHGHQASLPNTQILLDSACDLQILQQSILQAGLGQVKASLQVQRVPSPQHIVHPFLQMDGHIIQSNGDHSQQQLHTQNTEILKMDLSESSKPLQQHLTTKAHFNETNQHDSKNHFVSLGSICFPEAMLLSDERNILSNVDDILAATAAACGVTPSDFPKSTSNETIPAVEDGDSKSHFQQSLDVGHVTSDFNSITATVGKPQNINDISLNGSQVTVNLSPVPTLQSKMTHDQQHIETPGQNKASKLTSPVVGPSHEVQEQSSSSFKKQSSTNHESEDDSEVPVESTLNNNRNQEFVSSSRSISGESATSESEFTLGGDDNAVSVNPTRSALALLAIAQPGEAISVKIEEENQDLMHFNLQKKKTKGKGQTKEEDSSNQKQPKRPAQGKRQNPRGTDIYLPYTPPSSEGCHDGYQHQEKMRQKIKEVEEKQPEVKTGFIASFLDFLKSGPKQQFSTLAVRMPNRTRRPGTQIVRTFCPPPLPKTASATPTAPVSETGGNSLSEKLDNELKNLEHLSSFSSDDEEPGVRSHIYKSTSTTLTTLDATSDKKKKTVSEALQVATTSPTANTTGTATTSSTTVGAVKQEPLYSSSSAVMENISSTEPPKPIELDGLSSDQFAKGQDTVAIEGFTDEENTESGGEGQYRERDEFVVKIEDIETFKEALKTGKEPPAIWKVQKALLQKFIPEIRDGQREFAATNSYLGYFGDAKSKYKRIYVKFIENTNKKEYVRVCSKKPRSKPSQTIRTVQAKPSSSSKTSDLPTPKTTTTKAPSMKPKGKQLKVKAEPPPKKRKKWKEEFSSSQSDSSPEIHSTSSDEEFDPPAPFVTRFLNTRAMKETFKSYMELLVSIALDPDTMQALEKSNDELLLPHMKKIDSMLNDNRKRLLLNLHLDQSFKNALESFPELTIITRDSKAKSGGSAISKIKMNGKAYNKKTLRTSKTTTKSAQEFAVDPEKIQLYSLYHSLHHYKYHVYLICKDEISSVQKKNEDLGQEEIVQLCMKNVKWVEDLFEKFGELLNHVQQKCS</sequence>
<keyword evidence="7" id="KW-1185">Reference proteome</keyword>
<feature type="transmembrane region" description="Helical" evidence="3">
    <location>
        <begin position="114"/>
        <end position="139"/>
    </location>
</feature>
<keyword evidence="3" id="KW-1133">Transmembrane helix</keyword>